<dbReference type="EMBL" id="BMXG01000010">
    <property type="protein sequence ID" value="GHC02741.1"/>
    <property type="molecule type" value="Genomic_DNA"/>
</dbReference>
<reference evidence="1" key="2">
    <citation type="submission" date="2020-09" db="EMBL/GenBank/DDBJ databases">
        <authorList>
            <person name="Sun Q."/>
            <person name="Kim S."/>
        </authorList>
    </citation>
    <scope>NUCLEOTIDE SEQUENCE</scope>
    <source>
        <strain evidence="1">KCTC 12870</strain>
    </source>
</reference>
<dbReference type="Gene3D" id="3.40.720.10">
    <property type="entry name" value="Alkaline Phosphatase, subunit A"/>
    <property type="match status" value="1"/>
</dbReference>
<keyword evidence="2" id="KW-1185">Reference proteome</keyword>
<gene>
    <name evidence="1" type="ORF">GCM10007047_19250</name>
</gene>
<dbReference type="AlphaFoldDB" id="A0A8J3DC14"/>
<comment type="caution">
    <text evidence="1">The sequence shown here is derived from an EMBL/GenBank/DDBJ whole genome shotgun (WGS) entry which is preliminary data.</text>
</comment>
<name>A0A8J3DC14_9BACT</name>
<protein>
    <submittedName>
        <fullName evidence="1">Uncharacterized protein</fullName>
    </submittedName>
</protein>
<dbReference type="RefSeq" id="WP_189514508.1">
    <property type="nucleotide sequence ID" value="NZ_BMXG01000010.1"/>
</dbReference>
<dbReference type="InterPro" id="IPR017850">
    <property type="entry name" value="Alkaline_phosphatase_core_sf"/>
</dbReference>
<dbReference type="SUPFAM" id="SSF53649">
    <property type="entry name" value="Alkaline phosphatase-like"/>
    <property type="match status" value="1"/>
</dbReference>
<accession>A0A8J3DC14</accession>
<evidence type="ECO:0000313" key="2">
    <source>
        <dbReference type="Proteomes" id="UP000642829"/>
    </source>
</evidence>
<reference evidence="1" key="1">
    <citation type="journal article" date="2014" name="Int. J. Syst. Evol. Microbiol.">
        <title>Complete genome sequence of Corynebacterium casei LMG S-19264T (=DSM 44701T), isolated from a smear-ripened cheese.</title>
        <authorList>
            <consortium name="US DOE Joint Genome Institute (JGI-PGF)"/>
            <person name="Walter F."/>
            <person name="Albersmeier A."/>
            <person name="Kalinowski J."/>
            <person name="Ruckert C."/>
        </authorList>
    </citation>
    <scope>NUCLEOTIDE SEQUENCE</scope>
    <source>
        <strain evidence="1">KCTC 12870</strain>
    </source>
</reference>
<evidence type="ECO:0000313" key="1">
    <source>
        <dbReference type="EMBL" id="GHC02741.1"/>
    </source>
</evidence>
<proteinExistence type="predicted"/>
<dbReference type="Proteomes" id="UP000642829">
    <property type="component" value="Unassembled WGS sequence"/>
</dbReference>
<organism evidence="1 2">
    <name type="scientific">Cerasicoccus arenae</name>
    <dbReference type="NCBI Taxonomy" id="424488"/>
    <lineage>
        <taxon>Bacteria</taxon>
        <taxon>Pseudomonadati</taxon>
        <taxon>Verrucomicrobiota</taxon>
        <taxon>Opitutia</taxon>
        <taxon>Puniceicoccales</taxon>
        <taxon>Cerasicoccaceae</taxon>
        <taxon>Cerasicoccus</taxon>
    </lineage>
</organism>
<sequence>MCILILRLPGGLNAGLARVSHLDFYPTVCDLLKLEAPEWLQGNSLLPLMLGEVDSVRDAVFSEVTFHAAFELKRSVRTQD</sequence>